<gene>
    <name evidence="1" type="ORF">CSSPTR1EN2_LOCUS21195</name>
</gene>
<dbReference type="Proteomes" id="UP001497512">
    <property type="component" value="Chromosome 7"/>
</dbReference>
<reference evidence="1" key="1">
    <citation type="submission" date="2024-02" db="EMBL/GenBank/DDBJ databases">
        <authorList>
            <consortium name="ELIXIR-Norway"/>
            <consortium name="Elixir Norway"/>
        </authorList>
    </citation>
    <scope>NUCLEOTIDE SEQUENCE</scope>
</reference>
<name>A0ABP0UYN9_9BRYO</name>
<proteinExistence type="predicted"/>
<dbReference type="EMBL" id="OZ019899">
    <property type="protein sequence ID" value="CAK9232313.1"/>
    <property type="molecule type" value="Genomic_DNA"/>
</dbReference>
<sequence length="123" mass="13528">MSGISSSLYCGILESFLGTTAELFLLQEKILTFAAMFTESFLSMKALPKENSNRRRFLRRGSGFSDQSASLPPPPANSCSRSTIFFFFFTAPAPNPQIFAVANVEISADTKCPISARLYPEIL</sequence>
<evidence type="ECO:0000313" key="1">
    <source>
        <dbReference type="EMBL" id="CAK9232313.1"/>
    </source>
</evidence>
<evidence type="ECO:0000313" key="2">
    <source>
        <dbReference type="Proteomes" id="UP001497512"/>
    </source>
</evidence>
<accession>A0ABP0UYN9</accession>
<protein>
    <submittedName>
        <fullName evidence="1">Uncharacterized protein</fullName>
    </submittedName>
</protein>
<keyword evidence="2" id="KW-1185">Reference proteome</keyword>
<organism evidence="1 2">
    <name type="scientific">Sphagnum troendelagicum</name>
    <dbReference type="NCBI Taxonomy" id="128251"/>
    <lineage>
        <taxon>Eukaryota</taxon>
        <taxon>Viridiplantae</taxon>
        <taxon>Streptophyta</taxon>
        <taxon>Embryophyta</taxon>
        <taxon>Bryophyta</taxon>
        <taxon>Sphagnophytina</taxon>
        <taxon>Sphagnopsida</taxon>
        <taxon>Sphagnales</taxon>
        <taxon>Sphagnaceae</taxon>
        <taxon>Sphagnum</taxon>
    </lineage>
</organism>